<evidence type="ECO:0000256" key="1">
    <source>
        <dbReference type="ARBA" id="ARBA00004127"/>
    </source>
</evidence>
<accession>A0AAD8A0T8</accession>
<evidence type="ECO:0000256" key="6">
    <source>
        <dbReference type="ARBA" id="ARBA00022989"/>
    </source>
</evidence>
<keyword evidence="6 8" id="KW-1133">Transmembrane helix</keyword>
<comment type="function">
    <text evidence="8">Involved in the lipid remodeling steps of GPI-anchor maturation.</text>
</comment>
<evidence type="ECO:0000256" key="7">
    <source>
        <dbReference type="ARBA" id="ARBA00023136"/>
    </source>
</evidence>
<feature type="transmembrane region" description="Helical" evidence="8">
    <location>
        <begin position="92"/>
        <end position="111"/>
    </location>
</feature>
<keyword evidence="3 8" id="KW-0337">GPI-anchor biosynthesis</keyword>
<dbReference type="AlphaFoldDB" id="A0AAD8A0T8"/>
<dbReference type="GO" id="GO:0000139">
    <property type="term" value="C:Golgi membrane"/>
    <property type="evidence" value="ECO:0007669"/>
    <property type="project" value="UniProtKB-SubCell"/>
</dbReference>
<evidence type="ECO:0000256" key="5">
    <source>
        <dbReference type="ARBA" id="ARBA00022729"/>
    </source>
</evidence>
<comment type="caution">
    <text evidence="9">The sequence shown here is derived from an EMBL/GenBank/DDBJ whole genome shotgun (WGS) entry which is preliminary data.</text>
</comment>
<proteinExistence type="inferred from homology"/>
<comment type="caution">
    <text evidence="8">Lacks conserved residue(s) required for the propagation of feature annotation.</text>
</comment>
<dbReference type="EMBL" id="JASPKZ010004478">
    <property type="protein sequence ID" value="KAJ9590287.1"/>
    <property type="molecule type" value="Genomic_DNA"/>
</dbReference>
<dbReference type="PANTHER" id="PTHR13148:SF0">
    <property type="entry name" value="POST-GPI ATTACHMENT TO PROTEINS FACTOR 3"/>
    <property type="match status" value="1"/>
</dbReference>
<keyword evidence="7 8" id="KW-0472">Membrane</keyword>
<sequence>GMNFQSVLPAQPFYLKLTKWTCRDECSYNCMWKTVDAFINRNWNVPQFHGKWPFVRIFGIQEPASVLFSISTLLLILMILREFRKQSSQNKSHVLAMASVCTNMLKLLVLVDNFPH</sequence>
<organism evidence="9 10">
    <name type="scientific">Diploptera punctata</name>
    <name type="common">Pacific beetle cockroach</name>
    <dbReference type="NCBI Taxonomy" id="6984"/>
    <lineage>
        <taxon>Eukaryota</taxon>
        <taxon>Metazoa</taxon>
        <taxon>Ecdysozoa</taxon>
        <taxon>Arthropoda</taxon>
        <taxon>Hexapoda</taxon>
        <taxon>Insecta</taxon>
        <taxon>Pterygota</taxon>
        <taxon>Neoptera</taxon>
        <taxon>Polyneoptera</taxon>
        <taxon>Dictyoptera</taxon>
        <taxon>Blattodea</taxon>
        <taxon>Blaberoidea</taxon>
        <taxon>Blaberidae</taxon>
        <taxon>Diplopterinae</taxon>
        <taxon>Diploptera</taxon>
    </lineage>
</organism>
<feature type="transmembrane region" description="Helical" evidence="8">
    <location>
        <begin position="63"/>
        <end position="80"/>
    </location>
</feature>
<reference evidence="9" key="1">
    <citation type="journal article" date="2023" name="IScience">
        <title>Live-bearing cockroach genome reveals convergent evolutionary mechanisms linked to viviparity in insects and beyond.</title>
        <authorList>
            <person name="Fouks B."/>
            <person name="Harrison M.C."/>
            <person name="Mikhailova A.A."/>
            <person name="Marchal E."/>
            <person name="English S."/>
            <person name="Carruthers M."/>
            <person name="Jennings E.C."/>
            <person name="Chiamaka E.L."/>
            <person name="Frigard R.A."/>
            <person name="Pippel M."/>
            <person name="Attardo G.M."/>
            <person name="Benoit J.B."/>
            <person name="Bornberg-Bauer E."/>
            <person name="Tobe S.S."/>
        </authorList>
    </citation>
    <scope>NUCLEOTIDE SEQUENCE</scope>
    <source>
        <strain evidence="9">Stay&amp;Tobe</strain>
    </source>
</reference>
<comment type="subcellular location">
    <subcellularLocation>
        <location evidence="1">Endomembrane system</location>
        <topology evidence="1">Multi-pass membrane protein</topology>
    </subcellularLocation>
    <subcellularLocation>
        <location evidence="8">Golgi apparatus membrane</location>
        <topology evidence="8">Multi-pass membrane protein</topology>
    </subcellularLocation>
</comment>
<dbReference type="GO" id="GO:0006506">
    <property type="term" value="P:GPI anchor biosynthetic process"/>
    <property type="evidence" value="ECO:0007669"/>
    <property type="project" value="UniProtKB-KW"/>
</dbReference>
<dbReference type="InterPro" id="IPR007217">
    <property type="entry name" value="Per1-like"/>
</dbReference>
<feature type="non-terminal residue" evidence="9">
    <location>
        <position position="116"/>
    </location>
</feature>
<evidence type="ECO:0000313" key="9">
    <source>
        <dbReference type="EMBL" id="KAJ9590287.1"/>
    </source>
</evidence>
<evidence type="ECO:0000256" key="4">
    <source>
        <dbReference type="ARBA" id="ARBA00022692"/>
    </source>
</evidence>
<protein>
    <recommendedName>
        <fullName evidence="8">Post-GPI attachment to proteins factor 3</fullName>
    </recommendedName>
</protein>
<keyword evidence="8" id="KW-0333">Golgi apparatus</keyword>
<gene>
    <name evidence="9" type="ORF">L9F63_027876</name>
</gene>
<comment type="similarity">
    <text evidence="2 8">Belongs to the PGAP3 family.</text>
</comment>
<dbReference type="GO" id="GO:0005789">
    <property type="term" value="C:endoplasmic reticulum membrane"/>
    <property type="evidence" value="ECO:0007669"/>
    <property type="project" value="TreeGrafter"/>
</dbReference>
<keyword evidence="4 8" id="KW-0812">Transmembrane</keyword>
<evidence type="ECO:0000313" key="10">
    <source>
        <dbReference type="Proteomes" id="UP001233999"/>
    </source>
</evidence>
<name>A0AAD8A0T8_DIPPU</name>
<dbReference type="GO" id="GO:0016788">
    <property type="term" value="F:hydrolase activity, acting on ester bonds"/>
    <property type="evidence" value="ECO:0007669"/>
    <property type="project" value="TreeGrafter"/>
</dbReference>
<evidence type="ECO:0000256" key="3">
    <source>
        <dbReference type="ARBA" id="ARBA00022502"/>
    </source>
</evidence>
<keyword evidence="5" id="KW-0732">Signal</keyword>
<evidence type="ECO:0000256" key="2">
    <source>
        <dbReference type="ARBA" id="ARBA00006387"/>
    </source>
</evidence>
<dbReference type="PANTHER" id="PTHR13148">
    <property type="entry name" value="PER1-RELATED"/>
    <property type="match status" value="1"/>
</dbReference>
<evidence type="ECO:0000256" key="8">
    <source>
        <dbReference type="RuleBase" id="RU365066"/>
    </source>
</evidence>
<dbReference type="Proteomes" id="UP001233999">
    <property type="component" value="Unassembled WGS sequence"/>
</dbReference>
<dbReference type="Pfam" id="PF04080">
    <property type="entry name" value="Per1"/>
    <property type="match status" value="1"/>
</dbReference>
<reference evidence="9" key="2">
    <citation type="submission" date="2023-05" db="EMBL/GenBank/DDBJ databases">
        <authorList>
            <person name="Fouks B."/>
        </authorList>
    </citation>
    <scope>NUCLEOTIDE SEQUENCE</scope>
    <source>
        <strain evidence="9">Stay&amp;Tobe</strain>
        <tissue evidence="9">Testes</tissue>
    </source>
</reference>
<keyword evidence="10" id="KW-1185">Reference proteome</keyword>